<evidence type="ECO:0000259" key="1">
    <source>
        <dbReference type="PROSITE" id="PS51819"/>
    </source>
</evidence>
<evidence type="ECO:0000313" key="2">
    <source>
        <dbReference type="EMBL" id="MFC0523402.1"/>
    </source>
</evidence>
<dbReference type="RefSeq" id="WP_377346153.1">
    <property type="nucleotide sequence ID" value="NZ_JBHLTP010000004.1"/>
</dbReference>
<protein>
    <submittedName>
        <fullName evidence="2">VOC family protein</fullName>
    </submittedName>
</protein>
<feature type="domain" description="VOC" evidence="1">
    <location>
        <begin position="2"/>
        <end position="113"/>
    </location>
</feature>
<dbReference type="InterPro" id="IPR037523">
    <property type="entry name" value="VOC_core"/>
</dbReference>
<proteinExistence type="predicted"/>
<dbReference type="EMBL" id="JBHLTP010000004">
    <property type="protein sequence ID" value="MFC0523402.1"/>
    <property type="molecule type" value="Genomic_DNA"/>
</dbReference>
<dbReference type="Gene3D" id="3.10.180.10">
    <property type="entry name" value="2,3-Dihydroxybiphenyl 1,2-Dioxygenase, domain 1"/>
    <property type="match status" value="1"/>
</dbReference>
<evidence type="ECO:0000313" key="3">
    <source>
        <dbReference type="Proteomes" id="UP001589836"/>
    </source>
</evidence>
<comment type="caution">
    <text evidence="2">The sequence shown here is derived from an EMBL/GenBank/DDBJ whole genome shotgun (WGS) entry which is preliminary data.</text>
</comment>
<organism evidence="2 3">
    <name type="scientific">Pontibacillus salicampi</name>
    <dbReference type="NCBI Taxonomy" id="1449801"/>
    <lineage>
        <taxon>Bacteria</taxon>
        <taxon>Bacillati</taxon>
        <taxon>Bacillota</taxon>
        <taxon>Bacilli</taxon>
        <taxon>Bacillales</taxon>
        <taxon>Bacillaceae</taxon>
        <taxon>Pontibacillus</taxon>
    </lineage>
</organism>
<dbReference type="InterPro" id="IPR004360">
    <property type="entry name" value="Glyas_Fos-R_dOase_dom"/>
</dbReference>
<accession>A0ABV6LM07</accession>
<name>A0ABV6LM07_9BACI</name>
<keyword evidence="3" id="KW-1185">Reference proteome</keyword>
<dbReference type="SUPFAM" id="SSF54593">
    <property type="entry name" value="Glyoxalase/Bleomycin resistance protein/Dihydroxybiphenyl dioxygenase"/>
    <property type="match status" value="1"/>
</dbReference>
<dbReference type="Proteomes" id="UP001589836">
    <property type="component" value="Unassembled WGS sequence"/>
</dbReference>
<dbReference type="Pfam" id="PF00903">
    <property type="entry name" value="Glyoxalase"/>
    <property type="match status" value="1"/>
</dbReference>
<gene>
    <name evidence="2" type="ORF">ACFFGV_07370</name>
</gene>
<sequence length="114" mass="13715">MKLHHIGYEVRHLPQSIRYFTQNFGFQIEKELFFQGEEITFLKKQNTRIELIKHSSQLVNPNVHFCFEIENLQEELQRTGITPLEGPYWIEQEKWLTVFVEGPQKTILELLQQK</sequence>
<dbReference type="InterPro" id="IPR029068">
    <property type="entry name" value="Glyas_Bleomycin-R_OHBP_Dase"/>
</dbReference>
<dbReference type="PROSITE" id="PS51819">
    <property type="entry name" value="VOC"/>
    <property type="match status" value="1"/>
</dbReference>
<reference evidence="2 3" key="1">
    <citation type="submission" date="2024-09" db="EMBL/GenBank/DDBJ databases">
        <authorList>
            <person name="Sun Q."/>
            <person name="Mori K."/>
        </authorList>
    </citation>
    <scope>NUCLEOTIDE SEQUENCE [LARGE SCALE GENOMIC DNA]</scope>
    <source>
        <strain evidence="2 3">NCAIM B.02529</strain>
    </source>
</reference>